<evidence type="ECO:0000256" key="8">
    <source>
        <dbReference type="ARBA" id="ARBA00048679"/>
    </source>
</evidence>
<evidence type="ECO:0000256" key="7">
    <source>
        <dbReference type="ARBA" id="ARBA00047899"/>
    </source>
</evidence>
<dbReference type="PANTHER" id="PTHR24346">
    <property type="entry name" value="MAP/MICROTUBULE AFFINITY-REGULATING KINASE"/>
    <property type="match status" value="1"/>
</dbReference>
<dbReference type="InterPro" id="IPR008271">
    <property type="entry name" value="Ser/Thr_kinase_AS"/>
</dbReference>
<dbReference type="Pfam" id="PF00069">
    <property type="entry name" value="Pkinase"/>
    <property type="match status" value="1"/>
</dbReference>
<evidence type="ECO:0000256" key="1">
    <source>
        <dbReference type="ARBA" id="ARBA00012513"/>
    </source>
</evidence>
<dbReference type="PROSITE" id="PS00108">
    <property type="entry name" value="PROTEIN_KINASE_ST"/>
    <property type="match status" value="1"/>
</dbReference>
<dbReference type="InterPro" id="IPR000719">
    <property type="entry name" value="Prot_kinase_dom"/>
</dbReference>
<comment type="catalytic activity">
    <reaction evidence="7">
        <text>L-threonyl-[protein] + ATP = O-phospho-L-threonyl-[protein] + ADP + H(+)</text>
        <dbReference type="Rhea" id="RHEA:46608"/>
        <dbReference type="Rhea" id="RHEA-COMP:11060"/>
        <dbReference type="Rhea" id="RHEA-COMP:11605"/>
        <dbReference type="ChEBI" id="CHEBI:15378"/>
        <dbReference type="ChEBI" id="CHEBI:30013"/>
        <dbReference type="ChEBI" id="CHEBI:30616"/>
        <dbReference type="ChEBI" id="CHEBI:61977"/>
        <dbReference type="ChEBI" id="CHEBI:456216"/>
        <dbReference type="EC" id="2.7.11.1"/>
    </reaction>
</comment>
<dbReference type="Proteomes" id="UP001266305">
    <property type="component" value="Unassembled WGS sequence"/>
</dbReference>
<evidence type="ECO:0000313" key="12">
    <source>
        <dbReference type="Proteomes" id="UP001266305"/>
    </source>
</evidence>
<keyword evidence="5 11" id="KW-0418">Kinase</keyword>
<keyword evidence="3" id="KW-0808">Transferase</keyword>
<evidence type="ECO:0000256" key="5">
    <source>
        <dbReference type="ARBA" id="ARBA00022777"/>
    </source>
</evidence>
<dbReference type="PANTHER" id="PTHR24346:SF84">
    <property type="entry name" value="TESTIS SPECIFIC SERINE KINASE 5"/>
    <property type="match status" value="1"/>
</dbReference>
<accession>A0ABQ9UDS5</accession>
<dbReference type="EMBL" id="JASSZA010000013">
    <property type="protein sequence ID" value="KAK2095223.1"/>
    <property type="molecule type" value="Genomic_DNA"/>
</dbReference>
<keyword evidence="12" id="KW-1185">Reference proteome</keyword>
<keyword evidence="6" id="KW-0067">ATP-binding</keyword>
<protein>
    <recommendedName>
        <fullName evidence="1">non-specific serine/threonine protein kinase</fullName>
        <ecNumber evidence="1">2.7.11.1</ecNumber>
    </recommendedName>
</protein>
<dbReference type="PROSITE" id="PS50011">
    <property type="entry name" value="PROTEIN_KINASE_DOM"/>
    <property type="match status" value="1"/>
</dbReference>
<keyword evidence="2" id="KW-0723">Serine/threonine-protein kinase</keyword>
<reference evidence="11 12" key="1">
    <citation type="submission" date="2023-05" db="EMBL/GenBank/DDBJ databases">
        <title>B98-5 Cell Line De Novo Hybrid Assembly: An Optical Mapping Approach.</title>
        <authorList>
            <person name="Kananen K."/>
            <person name="Auerbach J.A."/>
            <person name="Kautto E."/>
            <person name="Blachly J.S."/>
        </authorList>
    </citation>
    <scope>NUCLEOTIDE SEQUENCE [LARGE SCALE GENOMIC DNA]</scope>
    <source>
        <strain evidence="11">B95-8</strain>
        <tissue evidence="11">Cell line</tissue>
    </source>
</reference>
<evidence type="ECO:0000313" key="11">
    <source>
        <dbReference type="EMBL" id="KAK2095223.1"/>
    </source>
</evidence>
<comment type="caution">
    <text evidence="11">The sequence shown here is derived from an EMBL/GenBank/DDBJ whole genome shotgun (WGS) entry which is preliminary data.</text>
</comment>
<gene>
    <name evidence="11" type="primary">TSSK5</name>
    <name evidence="11" type="ORF">P7K49_026639</name>
</gene>
<sequence length="128" mass="13924">MAGVQLYKTYQSSQCSCLLLELAAWGDLLEHINATLDYHCHPGLEKETHGLFWQLVSAMTHCHSMGIVHRDLKCKNILLDDCGLLKLTSESTAPKLTPSLGMNASTCRGPPPTLVPARPLTSALPEGL</sequence>
<dbReference type="EC" id="2.7.11.1" evidence="1"/>
<evidence type="ECO:0000259" key="10">
    <source>
        <dbReference type="PROSITE" id="PS50011"/>
    </source>
</evidence>
<name>A0ABQ9UDS5_SAGOE</name>
<proteinExistence type="predicted"/>
<feature type="region of interest" description="Disordered" evidence="9">
    <location>
        <begin position="98"/>
        <end position="128"/>
    </location>
</feature>
<evidence type="ECO:0000256" key="3">
    <source>
        <dbReference type="ARBA" id="ARBA00022679"/>
    </source>
</evidence>
<feature type="domain" description="Protein kinase" evidence="10">
    <location>
        <begin position="1"/>
        <end position="128"/>
    </location>
</feature>
<organism evidence="11 12">
    <name type="scientific">Saguinus oedipus</name>
    <name type="common">Cotton-top tamarin</name>
    <name type="synonym">Oedipomidas oedipus</name>
    <dbReference type="NCBI Taxonomy" id="9490"/>
    <lineage>
        <taxon>Eukaryota</taxon>
        <taxon>Metazoa</taxon>
        <taxon>Chordata</taxon>
        <taxon>Craniata</taxon>
        <taxon>Vertebrata</taxon>
        <taxon>Euteleostomi</taxon>
        <taxon>Mammalia</taxon>
        <taxon>Eutheria</taxon>
        <taxon>Euarchontoglires</taxon>
        <taxon>Primates</taxon>
        <taxon>Haplorrhini</taxon>
        <taxon>Platyrrhini</taxon>
        <taxon>Cebidae</taxon>
        <taxon>Callitrichinae</taxon>
        <taxon>Saguinus</taxon>
    </lineage>
</organism>
<dbReference type="InterPro" id="IPR011009">
    <property type="entry name" value="Kinase-like_dom_sf"/>
</dbReference>
<dbReference type="SUPFAM" id="SSF56112">
    <property type="entry name" value="Protein kinase-like (PK-like)"/>
    <property type="match status" value="1"/>
</dbReference>
<comment type="catalytic activity">
    <reaction evidence="8">
        <text>L-seryl-[protein] + ATP = O-phospho-L-seryl-[protein] + ADP + H(+)</text>
        <dbReference type="Rhea" id="RHEA:17989"/>
        <dbReference type="Rhea" id="RHEA-COMP:9863"/>
        <dbReference type="Rhea" id="RHEA-COMP:11604"/>
        <dbReference type="ChEBI" id="CHEBI:15378"/>
        <dbReference type="ChEBI" id="CHEBI:29999"/>
        <dbReference type="ChEBI" id="CHEBI:30616"/>
        <dbReference type="ChEBI" id="CHEBI:83421"/>
        <dbReference type="ChEBI" id="CHEBI:456216"/>
        <dbReference type="EC" id="2.7.11.1"/>
    </reaction>
</comment>
<evidence type="ECO:0000256" key="4">
    <source>
        <dbReference type="ARBA" id="ARBA00022741"/>
    </source>
</evidence>
<evidence type="ECO:0000256" key="2">
    <source>
        <dbReference type="ARBA" id="ARBA00022527"/>
    </source>
</evidence>
<keyword evidence="4" id="KW-0547">Nucleotide-binding</keyword>
<dbReference type="Gene3D" id="1.10.510.10">
    <property type="entry name" value="Transferase(Phosphotransferase) domain 1"/>
    <property type="match status" value="1"/>
</dbReference>
<evidence type="ECO:0000256" key="6">
    <source>
        <dbReference type="ARBA" id="ARBA00022840"/>
    </source>
</evidence>
<evidence type="ECO:0000256" key="9">
    <source>
        <dbReference type="SAM" id="MobiDB-lite"/>
    </source>
</evidence>
<dbReference type="GO" id="GO:0016301">
    <property type="term" value="F:kinase activity"/>
    <property type="evidence" value="ECO:0007669"/>
    <property type="project" value="UniProtKB-KW"/>
</dbReference>